<comment type="caution">
    <text evidence="11">The sequence shown here is derived from an EMBL/GenBank/DDBJ whole genome shotgun (WGS) entry which is preliminary data.</text>
</comment>
<feature type="transmembrane region" description="Helical" evidence="9">
    <location>
        <begin position="443"/>
        <end position="462"/>
    </location>
</feature>
<dbReference type="PROSITE" id="PS50850">
    <property type="entry name" value="MFS"/>
    <property type="match status" value="1"/>
</dbReference>
<evidence type="ECO:0000256" key="8">
    <source>
        <dbReference type="ARBA" id="ARBA00023251"/>
    </source>
</evidence>
<feature type="transmembrane region" description="Helical" evidence="9">
    <location>
        <begin position="346"/>
        <end position="365"/>
    </location>
</feature>
<feature type="transmembrane region" description="Helical" evidence="9">
    <location>
        <begin position="153"/>
        <end position="178"/>
    </location>
</feature>
<dbReference type="InterPro" id="IPR011701">
    <property type="entry name" value="MFS"/>
</dbReference>
<keyword evidence="4" id="KW-1003">Cell membrane</keyword>
<dbReference type="Proteomes" id="UP001206206">
    <property type="component" value="Unassembled WGS sequence"/>
</dbReference>
<name>A0ABT1PMG5_9ACTN</name>
<dbReference type="NCBIfam" id="TIGR00711">
    <property type="entry name" value="efflux_EmrB"/>
    <property type="match status" value="1"/>
</dbReference>
<evidence type="ECO:0000256" key="9">
    <source>
        <dbReference type="SAM" id="Phobius"/>
    </source>
</evidence>
<dbReference type="EMBL" id="JANFNH010000073">
    <property type="protein sequence ID" value="MCQ4046556.1"/>
    <property type="molecule type" value="Genomic_DNA"/>
</dbReference>
<evidence type="ECO:0000256" key="1">
    <source>
        <dbReference type="ARBA" id="ARBA00004651"/>
    </source>
</evidence>
<feature type="domain" description="Major facilitator superfamily (MFS) profile" evidence="10">
    <location>
        <begin position="25"/>
        <end position="467"/>
    </location>
</feature>
<gene>
    <name evidence="11" type="ORF">NON19_32010</name>
</gene>
<evidence type="ECO:0000256" key="7">
    <source>
        <dbReference type="ARBA" id="ARBA00023136"/>
    </source>
</evidence>
<feature type="transmembrane region" description="Helical" evidence="9">
    <location>
        <begin position="418"/>
        <end position="437"/>
    </location>
</feature>
<organism evidence="11 12">
    <name type="scientific">Streptantibioticus rubrisoli</name>
    <dbReference type="NCBI Taxonomy" id="1387313"/>
    <lineage>
        <taxon>Bacteria</taxon>
        <taxon>Bacillati</taxon>
        <taxon>Actinomycetota</taxon>
        <taxon>Actinomycetes</taxon>
        <taxon>Kitasatosporales</taxon>
        <taxon>Streptomycetaceae</taxon>
        <taxon>Streptantibioticus</taxon>
    </lineage>
</organism>
<dbReference type="InterPro" id="IPR036259">
    <property type="entry name" value="MFS_trans_sf"/>
</dbReference>
<feature type="transmembrane region" description="Helical" evidence="9">
    <location>
        <begin position="239"/>
        <end position="262"/>
    </location>
</feature>
<evidence type="ECO:0000313" key="11">
    <source>
        <dbReference type="EMBL" id="MCQ4046556.1"/>
    </source>
</evidence>
<keyword evidence="8" id="KW-0046">Antibiotic resistance</keyword>
<dbReference type="Pfam" id="PF07690">
    <property type="entry name" value="MFS_1"/>
    <property type="match status" value="1"/>
</dbReference>
<keyword evidence="7 9" id="KW-0472">Membrane</keyword>
<evidence type="ECO:0000256" key="4">
    <source>
        <dbReference type="ARBA" id="ARBA00022475"/>
    </source>
</evidence>
<evidence type="ECO:0000256" key="3">
    <source>
        <dbReference type="ARBA" id="ARBA00022448"/>
    </source>
</evidence>
<dbReference type="Gene3D" id="1.20.1250.20">
    <property type="entry name" value="MFS general substrate transporter like domains"/>
    <property type="match status" value="1"/>
</dbReference>
<dbReference type="SUPFAM" id="SSF103473">
    <property type="entry name" value="MFS general substrate transporter"/>
    <property type="match status" value="1"/>
</dbReference>
<feature type="transmembrane region" description="Helical" evidence="9">
    <location>
        <begin position="93"/>
        <end position="116"/>
    </location>
</feature>
<feature type="transmembrane region" description="Helical" evidence="9">
    <location>
        <begin position="283"/>
        <end position="306"/>
    </location>
</feature>
<feature type="transmembrane region" description="Helical" evidence="9">
    <location>
        <begin position="26"/>
        <end position="50"/>
    </location>
</feature>
<keyword evidence="5 9" id="KW-0812">Transmembrane</keyword>
<protein>
    <submittedName>
        <fullName evidence="11">MFS transporter</fullName>
    </submittedName>
</protein>
<feature type="transmembrane region" description="Helical" evidence="9">
    <location>
        <begin position="122"/>
        <end position="141"/>
    </location>
</feature>
<accession>A0ABT1PMG5</accession>
<keyword evidence="3" id="KW-0813">Transport</keyword>
<dbReference type="Gene3D" id="1.20.1720.10">
    <property type="entry name" value="Multidrug resistance protein D"/>
    <property type="match status" value="1"/>
</dbReference>
<evidence type="ECO:0000256" key="5">
    <source>
        <dbReference type="ARBA" id="ARBA00022692"/>
    </source>
</evidence>
<feature type="transmembrane region" description="Helical" evidence="9">
    <location>
        <begin position="184"/>
        <end position="203"/>
    </location>
</feature>
<feature type="transmembrane region" description="Helical" evidence="9">
    <location>
        <begin position="312"/>
        <end position="334"/>
    </location>
</feature>
<dbReference type="CDD" id="cd17321">
    <property type="entry name" value="MFS_MMR_MDR_like"/>
    <property type="match status" value="1"/>
</dbReference>
<feature type="transmembrane region" description="Helical" evidence="9">
    <location>
        <begin position="215"/>
        <end position="233"/>
    </location>
</feature>
<keyword evidence="6 9" id="KW-1133">Transmembrane helix</keyword>
<dbReference type="InterPro" id="IPR004638">
    <property type="entry name" value="EmrB-like"/>
</dbReference>
<dbReference type="InterPro" id="IPR020846">
    <property type="entry name" value="MFS_dom"/>
</dbReference>
<reference evidence="11 12" key="1">
    <citation type="submission" date="2022-06" db="EMBL/GenBank/DDBJ databases">
        <title>Draft genome sequence of type strain Streptomyces rubrisoli DSM 42083.</title>
        <authorList>
            <person name="Duangmal K."/>
            <person name="Klaysubun C."/>
        </authorList>
    </citation>
    <scope>NUCLEOTIDE SEQUENCE [LARGE SCALE GENOMIC DNA]</scope>
    <source>
        <strain evidence="11 12">DSM 42083</strain>
    </source>
</reference>
<evidence type="ECO:0000256" key="2">
    <source>
        <dbReference type="ARBA" id="ARBA00008537"/>
    </source>
</evidence>
<keyword evidence="12" id="KW-1185">Reference proteome</keyword>
<sequence>MSLDGLKPRAAVADPAPSRAASRLPLVALCLGFFMVMLDATVVAVALPPIGRDFGSGGDLAGAQWVADGYTIVFAGLLLSAGSVGDRLGSKPVFQAGLGSFVATSVGCGMAPSLWFLVLMRLLQGLAAALVVPTSLALIHASYANKEDRARAIGVWGGIGGIAAASGPVLGGLLVSAFGWRSVFYVNLPFGLLGIALTARYVVAPRQQRVRGMDLPAQILGILALGAITFAIIEGGHRGWYSSMVLAAFALFVICGTAFVLVEQRVPNPMLPLSLFRHVTFSSATAVGLLLNIGFYGQLFVVTFYFQQYRHYAVLWAGLAILPQTAMAGLASALGGRMTARTGPRAPMTLGLLIGAAGFFALLVAGRSTPYWALVLPLGAIGFGTAFTMPAAVASVVESAPPNRSGVASGVLNASRQVGSAVGVALLGALVADAGHFESGMRAGSLISGGCFVVGALIAQAAGGGSAEDARG</sequence>
<proteinExistence type="inferred from homology"/>
<evidence type="ECO:0000259" key="10">
    <source>
        <dbReference type="PROSITE" id="PS50850"/>
    </source>
</evidence>
<comment type="subcellular location">
    <subcellularLocation>
        <location evidence="1">Cell membrane</location>
        <topology evidence="1">Multi-pass membrane protein</topology>
    </subcellularLocation>
</comment>
<comment type="similarity">
    <text evidence="2">Belongs to the major facilitator superfamily. EmrB family.</text>
</comment>
<feature type="transmembrane region" description="Helical" evidence="9">
    <location>
        <begin position="371"/>
        <end position="397"/>
    </location>
</feature>
<dbReference type="PANTHER" id="PTHR42718">
    <property type="entry name" value="MAJOR FACILITATOR SUPERFAMILY MULTIDRUG TRANSPORTER MFSC"/>
    <property type="match status" value="1"/>
</dbReference>
<evidence type="ECO:0000313" key="12">
    <source>
        <dbReference type="Proteomes" id="UP001206206"/>
    </source>
</evidence>
<dbReference type="PANTHER" id="PTHR42718:SF9">
    <property type="entry name" value="MAJOR FACILITATOR SUPERFAMILY MULTIDRUG TRANSPORTER MFSC"/>
    <property type="match status" value="1"/>
</dbReference>
<dbReference type="PRINTS" id="PR01036">
    <property type="entry name" value="TCRTETB"/>
</dbReference>
<feature type="transmembrane region" description="Helical" evidence="9">
    <location>
        <begin position="62"/>
        <end position="81"/>
    </location>
</feature>
<evidence type="ECO:0000256" key="6">
    <source>
        <dbReference type="ARBA" id="ARBA00022989"/>
    </source>
</evidence>
<dbReference type="RefSeq" id="WP_255932796.1">
    <property type="nucleotide sequence ID" value="NZ_JANFNH010000073.1"/>
</dbReference>